<dbReference type="InterPro" id="IPR018677">
    <property type="entry name" value="DUF2157"/>
</dbReference>
<evidence type="ECO:0000256" key="1">
    <source>
        <dbReference type="SAM" id="Phobius"/>
    </source>
</evidence>
<dbReference type="Proteomes" id="UP001595840">
    <property type="component" value="Unassembled WGS sequence"/>
</dbReference>
<evidence type="ECO:0000259" key="2">
    <source>
        <dbReference type="Pfam" id="PF09925"/>
    </source>
</evidence>
<evidence type="ECO:0000313" key="4">
    <source>
        <dbReference type="Proteomes" id="UP001595840"/>
    </source>
</evidence>
<dbReference type="EMBL" id="JBHSCX010000005">
    <property type="protein sequence ID" value="MFC4361997.1"/>
    <property type="molecule type" value="Genomic_DNA"/>
</dbReference>
<feature type="transmembrane region" description="Helical" evidence="1">
    <location>
        <begin position="341"/>
        <end position="363"/>
    </location>
</feature>
<name>A0ABV8V4H9_9GAMM</name>
<feature type="transmembrane region" description="Helical" evidence="1">
    <location>
        <begin position="211"/>
        <end position="232"/>
    </location>
</feature>
<keyword evidence="1" id="KW-1133">Transmembrane helix</keyword>
<reference evidence="4" key="1">
    <citation type="journal article" date="2019" name="Int. J. Syst. Evol. Microbiol.">
        <title>The Global Catalogue of Microorganisms (GCM) 10K type strain sequencing project: providing services to taxonomists for standard genome sequencing and annotation.</title>
        <authorList>
            <consortium name="The Broad Institute Genomics Platform"/>
            <consortium name="The Broad Institute Genome Sequencing Center for Infectious Disease"/>
            <person name="Wu L."/>
            <person name="Ma J."/>
        </authorList>
    </citation>
    <scope>NUCLEOTIDE SEQUENCE [LARGE SCALE GENOMIC DNA]</scope>
    <source>
        <strain evidence="4">CECT 8570</strain>
    </source>
</reference>
<proteinExistence type="predicted"/>
<accession>A0ABV8V4H9</accession>
<protein>
    <submittedName>
        <fullName evidence="3">DUF2157 domain-containing protein</fullName>
    </submittedName>
</protein>
<feature type="transmembrane region" description="Helical" evidence="1">
    <location>
        <begin position="293"/>
        <end position="311"/>
    </location>
</feature>
<feature type="transmembrane region" description="Helical" evidence="1">
    <location>
        <begin position="37"/>
        <end position="62"/>
    </location>
</feature>
<sequence length="378" mass="40917">MANLTQLLQEWVSAELISSTQAASIERYEQAKPARHWVLYGILAVGVTVLAIGVISLIAANWSEIPNWAKLGADLLVLAALALGIYRLHGSGSLVLFEVGIVFFAALILASIGLIAQIYHTGGDLYQALLLWLVMLLPLALCTQRAPLPHVWLMVFMGAVISLVDAKSDDWFGSSDDQVMLSLLFAAPAILFILGKLALALLPTHAFARVFNFWLAVLGCIAVVTMDIGSWGWMPLVFSYPILIGLTALFAIALALVVVTDSPSATHRKALLLLFAVYVVAVFATRLSLESSLVAATFSILLASLCAFYFALCGSRRLFNFFALLVAIRFLIVYFDALGGLATTGIGLIISGVIILSLAWAWYKHHGRLQTLVEGIRL</sequence>
<dbReference type="Pfam" id="PF09925">
    <property type="entry name" value="DUF2157"/>
    <property type="match status" value="1"/>
</dbReference>
<feature type="transmembrane region" description="Helical" evidence="1">
    <location>
        <begin position="68"/>
        <end position="88"/>
    </location>
</feature>
<feature type="transmembrane region" description="Helical" evidence="1">
    <location>
        <begin position="318"/>
        <end position="335"/>
    </location>
</feature>
<evidence type="ECO:0000313" key="3">
    <source>
        <dbReference type="EMBL" id="MFC4361997.1"/>
    </source>
</evidence>
<organism evidence="3 4">
    <name type="scientific">Simiduia curdlanivorans</name>
    <dbReference type="NCBI Taxonomy" id="1492769"/>
    <lineage>
        <taxon>Bacteria</taxon>
        <taxon>Pseudomonadati</taxon>
        <taxon>Pseudomonadota</taxon>
        <taxon>Gammaproteobacteria</taxon>
        <taxon>Cellvibrionales</taxon>
        <taxon>Cellvibrionaceae</taxon>
        <taxon>Simiduia</taxon>
    </lineage>
</organism>
<keyword evidence="4" id="KW-1185">Reference proteome</keyword>
<keyword evidence="1" id="KW-0812">Transmembrane</keyword>
<feature type="transmembrane region" description="Helical" evidence="1">
    <location>
        <begin position="150"/>
        <end position="167"/>
    </location>
</feature>
<gene>
    <name evidence="3" type="ORF">ACFOX3_06785</name>
</gene>
<dbReference type="RefSeq" id="WP_290259231.1">
    <property type="nucleotide sequence ID" value="NZ_JAUFQG010000004.1"/>
</dbReference>
<feature type="transmembrane region" description="Helical" evidence="1">
    <location>
        <begin position="125"/>
        <end position="143"/>
    </location>
</feature>
<feature type="transmembrane region" description="Helical" evidence="1">
    <location>
        <begin position="270"/>
        <end position="287"/>
    </location>
</feature>
<feature type="domain" description="DUF2157" evidence="2">
    <location>
        <begin position="9"/>
        <end position="148"/>
    </location>
</feature>
<comment type="caution">
    <text evidence="3">The sequence shown here is derived from an EMBL/GenBank/DDBJ whole genome shotgun (WGS) entry which is preliminary data.</text>
</comment>
<feature type="transmembrane region" description="Helical" evidence="1">
    <location>
        <begin position="179"/>
        <end position="199"/>
    </location>
</feature>
<feature type="transmembrane region" description="Helical" evidence="1">
    <location>
        <begin position="95"/>
        <end position="119"/>
    </location>
</feature>
<feature type="transmembrane region" description="Helical" evidence="1">
    <location>
        <begin position="238"/>
        <end position="258"/>
    </location>
</feature>
<keyword evidence="1" id="KW-0472">Membrane</keyword>